<gene>
    <name evidence="2" type="ORF">H0235_007040</name>
</gene>
<evidence type="ECO:0000313" key="2">
    <source>
        <dbReference type="EMBL" id="KAF7427346.1"/>
    </source>
</evidence>
<keyword evidence="3" id="KW-1185">Reference proteome</keyword>
<keyword evidence="1" id="KW-1133">Transmembrane helix</keyword>
<evidence type="ECO:0000256" key="1">
    <source>
        <dbReference type="SAM" id="Phobius"/>
    </source>
</evidence>
<reference evidence="2" key="1">
    <citation type="journal article" date="2020" name="G3 (Bethesda)">
        <title>High-Quality Assemblies for Three Invasive Social Wasps from the &lt;i&gt;Vespula&lt;/i&gt; Genus.</title>
        <authorList>
            <person name="Harrop T.W.R."/>
            <person name="Guhlin J."/>
            <person name="McLaughlin G.M."/>
            <person name="Permina E."/>
            <person name="Stockwell P."/>
            <person name="Gilligan J."/>
            <person name="Le Lec M.F."/>
            <person name="Gruber M.A.M."/>
            <person name="Quinn O."/>
            <person name="Lovegrove M."/>
            <person name="Duncan E.J."/>
            <person name="Remnant E.J."/>
            <person name="Van Eeckhoven J."/>
            <person name="Graham B."/>
            <person name="Knapp R.A."/>
            <person name="Langford K.W."/>
            <person name="Kronenberg Z."/>
            <person name="Press M.O."/>
            <person name="Eacker S.M."/>
            <person name="Wilson-Rankin E.E."/>
            <person name="Purcell J."/>
            <person name="Lester P.J."/>
            <person name="Dearden P.K."/>
        </authorList>
    </citation>
    <scope>NUCLEOTIDE SEQUENCE</scope>
    <source>
        <strain evidence="2">Volc-1</strain>
    </source>
</reference>
<protein>
    <submittedName>
        <fullName evidence="2">Uncharacterized protein</fullName>
    </submittedName>
</protein>
<keyword evidence="1" id="KW-0472">Membrane</keyword>
<dbReference type="AlphaFoldDB" id="A0A834P4W7"/>
<accession>A0A834P4W7</accession>
<feature type="transmembrane region" description="Helical" evidence="1">
    <location>
        <begin position="113"/>
        <end position="136"/>
    </location>
</feature>
<proteinExistence type="predicted"/>
<keyword evidence="1" id="KW-0812">Transmembrane</keyword>
<name>A0A834P4W7_VESPE</name>
<dbReference type="EMBL" id="JACSDY010000005">
    <property type="protein sequence ID" value="KAF7427346.1"/>
    <property type="molecule type" value="Genomic_DNA"/>
</dbReference>
<comment type="caution">
    <text evidence="2">The sequence shown here is derived from an EMBL/GenBank/DDBJ whole genome shotgun (WGS) entry which is preliminary data.</text>
</comment>
<evidence type="ECO:0000313" key="3">
    <source>
        <dbReference type="Proteomes" id="UP000600918"/>
    </source>
</evidence>
<sequence>MTRSQEQQQQPQGESQCIAPVGATSRLRAFVATSGTPVADSAESCTTPTLPSRQLTAVVVVRGFESSTYAPVCSTLVPGVSPVGTVASRWVCESFRTRPYLWQTIVRDVYERIAGIVVDVVIPMLLLAFVHVFCFVGDERLGLNLSEEVLDSVVS</sequence>
<organism evidence="2 3">
    <name type="scientific">Vespula pensylvanica</name>
    <name type="common">Western yellow jacket</name>
    <name type="synonym">Wasp</name>
    <dbReference type="NCBI Taxonomy" id="30213"/>
    <lineage>
        <taxon>Eukaryota</taxon>
        <taxon>Metazoa</taxon>
        <taxon>Ecdysozoa</taxon>
        <taxon>Arthropoda</taxon>
        <taxon>Hexapoda</taxon>
        <taxon>Insecta</taxon>
        <taxon>Pterygota</taxon>
        <taxon>Neoptera</taxon>
        <taxon>Endopterygota</taxon>
        <taxon>Hymenoptera</taxon>
        <taxon>Apocrita</taxon>
        <taxon>Aculeata</taxon>
        <taxon>Vespoidea</taxon>
        <taxon>Vespidae</taxon>
        <taxon>Vespinae</taxon>
        <taxon>Vespula</taxon>
    </lineage>
</organism>
<dbReference type="Proteomes" id="UP000600918">
    <property type="component" value="Unassembled WGS sequence"/>
</dbReference>